<accession>A0A7U3Q390</accession>
<evidence type="ECO:0000313" key="1">
    <source>
        <dbReference type="EMBL" id="QPH18811.1"/>
    </source>
</evidence>
<keyword evidence="2" id="KW-1185">Reference proteome</keyword>
<dbReference type="Proteomes" id="UP000594364">
    <property type="component" value="Chromosome 6"/>
</dbReference>
<dbReference type="EMBL" id="CP031390">
    <property type="protein sequence ID" value="QPH18811.1"/>
    <property type="molecule type" value="Genomic_DNA"/>
</dbReference>
<reference evidence="1 2" key="1">
    <citation type="journal article" date="2018" name="PLoS Genet.">
        <title>Repeat elements organise 3D genome structure and mediate transcription in the filamentous fungus Epichloe festucae.</title>
        <authorList>
            <person name="Winter D.J."/>
            <person name="Ganley A.R.D."/>
            <person name="Young C.A."/>
            <person name="Liachko I."/>
            <person name="Schardl C.L."/>
            <person name="Dupont P.Y."/>
            <person name="Berry D."/>
            <person name="Ram A."/>
            <person name="Scott B."/>
            <person name="Cox M.P."/>
        </authorList>
    </citation>
    <scope>NUCLEOTIDE SEQUENCE [LARGE SCALE GENOMIC DNA]</scope>
    <source>
        <strain evidence="1 2">Fl1</strain>
    </source>
</reference>
<organism evidence="1 2">
    <name type="scientific">Epichloe festucae (strain Fl1)</name>
    <dbReference type="NCBI Taxonomy" id="877507"/>
    <lineage>
        <taxon>Eukaryota</taxon>
        <taxon>Fungi</taxon>
        <taxon>Dikarya</taxon>
        <taxon>Ascomycota</taxon>
        <taxon>Pezizomycotina</taxon>
        <taxon>Sordariomycetes</taxon>
        <taxon>Hypocreomycetidae</taxon>
        <taxon>Hypocreales</taxon>
        <taxon>Clavicipitaceae</taxon>
        <taxon>Epichloe</taxon>
    </lineage>
</organism>
<protein>
    <submittedName>
        <fullName evidence="1">Uncharacterized protein</fullName>
    </submittedName>
</protein>
<dbReference type="OrthoDB" id="10003767at2759"/>
<evidence type="ECO:0000313" key="2">
    <source>
        <dbReference type="Proteomes" id="UP000594364"/>
    </source>
</evidence>
<proteinExistence type="predicted"/>
<sequence length="94" mass="10478">MHAAPNLIYNSGTSGAVWAIGGAFCKAKAWMEGMETEAGTLKYVQKRFDIPVPEIVYDWQYSPALMCCRITSNSITRFAPTPRRASLRFGTRTN</sequence>
<name>A0A7U3Q390_EPIFF</name>
<gene>
    <name evidence="1" type="ORF">C2857_003911</name>
</gene>
<dbReference type="AlphaFoldDB" id="A0A7U3Q390"/>